<keyword evidence="4 5" id="KW-0413">Isomerase</keyword>
<feature type="region of interest" description="Disordered" evidence="6">
    <location>
        <begin position="1"/>
        <end position="135"/>
    </location>
</feature>
<keyword evidence="3 5" id="KW-0697">Rotamase</keyword>
<feature type="compositionally biased region" description="Basic and acidic residues" evidence="6">
    <location>
        <begin position="52"/>
        <end position="75"/>
    </location>
</feature>
<dbReference type="PANTHER" id="PTHR43811:SF19">
    <property type="entry name" value="39 KDA FK506-BINDING NUCLEAR PROTEIN"/>
    <property type="match status" value="1"/>
</dbReference>
<dbReference type="Gene3D" id="3.10.50.40">
    <property type="match status" value="1"/>
</dbReference>
<evidence type="ECO:0000259" key="7">
    <source>
        <dbReference type="PROSITE" id="PS50059"/>
    </source>
</evidence>
<sequence length="358" mass="39851">MVVDRRDTKGQRKSQTKLGKQHNGAKKKESRQPIQSGRFAADMRVHVGGYGRGEHSIALDTDEHKEFFSRDHMEEGSAELKGQAKRTGQSRASLKRRKEKERRRSTTQSIKDDDQADGKPNASENSKKDRAPALLTASQCEVHDVSERISRKEKVGAKNRIKDTKRKIKSTEQMPRKKAVADIAKLKHSTEKPADASLQNRKLLSQQYAKVLGETIVTESGLQIRDIKIGQGALVMEGEMVTVKYRGRLDDQSGLVFGKGMLTLQYGTGSIIPGWEEALGTMLPGGIRFVTIPSDLAYGATGKGKKIPPNATLFFEIELVRIGKRSREIVGDDEIPLPKAFRRKKAQRVGSTNRVTNH</sequence>
<protein>
    <recommendedName>
        <fullName evidence="2 5">peptidylprolyl isomerase</fullName>
        <ecNumber evidence="2 5">5.2.1.8</ecNumber>
    </recommendedName>
</protein>
<feature type="domain" description="PPIase FKBP-type" evidence="7">
    <location>
        <begin position="238"/>
        <end position="323"/>
    </location>
</feature>
<evidence type="ECO:0000256" key="6">
    <source>
        <dbReference type="SAM" id="MobiDB-lite"/>
    </source>
</evidence>
<evidence type="ECO:0000256" key="1">
    <source>
        <dbReference type="ARBA" id="ARBA00000971"/>
    </source>
</evidence>
<dbReference type="PANTHER" id="PTHR43811">
    <property type="entry name" value="FKBP-TYPE PEPTIDYL-PROLYL CIS-TRANS ISOMERASE FKPA"/>
    <property type="match status" value="1"/>
</dbReference>
<feature type="compositionally biased region" description="Basic and acidic residues" evidence="6">
    <location>
        <begin position="1"/>
        <end position="10"/>
    </location>
</feature>
<evidence type="ECO:0000256" key="5">
    <source>
        <dbReference type="PROSITE-ProRule" id="PRU00277"/>
    </source>
</evidence>
<dbReference type="EC" id="5.2.1.8" evidence="2 5"/>
<dbReference type="EMBL" id="FR824166">
    <property type="protein sequence ID" value="CCA21398.1"/>
    <property type="molecule type" value="Genomic_DNA"/>
</dbReference>
<dbReference type="GO" id="GO:0003755">
    <property type="term" value="F:peptidyl-prolyl cis-trans isomerase activity"/>
    <property type="evidence" value="ECO:0007669"/>
    <property type="project" value="UniProtKB-KW"/>
</dbReference>
<proteinExistence type="predicted"/>
<dbReference type="InterPro" id="IPR046357">
    <property type="entry name" value="PPIase_dom_sf"/>
</dbReference>
<dbReference type="HOGENOM" id="CLU_678772_0_0_1"/>
<comment type="catalytic activity">
    <reaction evidence="1 5">
        <text>[protein]-peptidylproline (omega=180) = [protein]-peptidylproline (omega=0)</text>
        <dbReference type="Rhea" id="RHEA:16237"/>
        <dbReference type="Rhea" id="RHEA-COMP:10747"/>
        <dbReference type="Rhea" id="RHEA-COMP:10748"/>
        <dbReference type="ChEBI" id="CHEBI:83833"/>
        <dbReference type="ChEBI" id="CHEBI:83834"/>
        <dbReference type="EC" id="5.2.1.8"/>
    </reaction>
</comment>
<feature type="compositionally biased region" description="Basic residues" evidence="6">
    <location>
        <begin position="11"/>
        <end position="25"/>
    </location>
</feature>
<dbReference type="SUPFAM" id="SSF54534">
    <property type="entry name" value="FKBP-like"/>
    <property type="match status" value="1"/>
</dbReference>
<name>F0WJF0_9STRA</name>
<reference evidence="8" key="2">
    <citation type="submission" date="2011-02" db="EMBL/GenBank/DDBJ databases">
        <authorList>
            <person name="MacLean D."/>
        </authorList>
    </citation>
    <scope>NUCLEOTIDE SEQUENCE</scope>
</reference>
<evidence type="ECO:0000256" key="2">
    <source>
        <dbReference type="ARBA" id="ARBA00013194"/>
    </source>
</evidence>
<feature type="compositionally biased region" description="Basic residues" evidence="6">
    <location>
        <begin position="93"/>
        <end position="105"/>
    </location>
</feature>
<reference evidence="8" key="1">
    <citation type="journal article" date="2011" name="PLoS Biol.">
        <title>Gene gain and loss during evolution of obligate parasitism in the white rust pathogen of Arabidopsis thaliana.</title>
        <authorList>
            <person name="Kemen E."/>
            <person name="Gardiner A."/>
            <person name="Schultz-Larsen T."/>
            <person name="Kemen A.C."/>
            <person name="Balmuth A.L."/>
            <person name="Robert-Seilaniantz A."/>
            <person name="Bailey K."/>
            <person name="Holub E."/>
            <person name="Studholme D.J."/>
            <person name="Maclean D."/>
            <person name="Jones J.D."/>
        </authorList>
    </citation>
    <scope>NUCLEOTIDE SEQUENCE</scope>
</reference>
<dbReference type="PROSITE" id="PS50059">
    <property type="entry name" value="FKBP_PPIASE"/>
    <property type="match status" value="1"/>
</dbReference>
<evidence type="ECO:0000256" key="3">
    <source>
        <dbReference type="ARBA" id="ARBA00023110"/>
    </source>
</evidence>
<organism evidence="8">
    <name type="scientific">Albugo laibachii Nc14</name>
    <dbReference type="NCBI Taxonomy" id="890382"/>
    <lineage>
        <taxon>Eukaryota</taxon>
        <taxon>Sar</taxon>
        <taxon>Stramenopiles</taxon>
        <taxon>Oomycota</taxon>
        <taxon>Peronosporomycetes</taxon>
        <taxon>Albuginales</taxon>
        <taxon>Albuginaceae</taxon>
        <taxon>Albugo</taxon>
    </lineage>
</organism>
<evidence type="ECO:0000256" key="4">
    <source>
        <dbReference type="ARBA" id="ARBA00023235"/>
    </source>
</evidence>
<dbReference type="Pfam" id="PF00254">
    <property type="entry name" value="FKBP_C"/>
    <property type="match status" value="1"/>
</dbReference>
<dbReference type="AlphaFoldDB" id="F0WJF0"/>
<accession>F0WJF0</accession>
<dbReference type="InterPro" id="IPR001179">
    <property type="entry name" value="PPIase_FKBP_dom"/>
</dbReference>
<evidence type="ECO:0000313" key="8">
    <source>
        <dbReference type="EMBL" id="CCA21398.1"/>
    </source>
</evidence>
<gene>
    <name evidence="8" type="primary">AlNc14C121G6678</name>
    <name evidence="8" type="ORF">ALNC14_075410</name>
</gene>